<evidence type="ECO:0000313" key="2">
    <source>
        <dbReference type="Proteomes" id="UP000001296"/>
    </source>
</evidence>
<name>E0RRE6_WINT6</name>
<sequence>MGSKCPFSVGDEVIFVPSERTKGWYQQIFELMGLIPGRKYVIKKIVEDTYLYFDNNIGGFPWTDFKKPGEKE</sequence>
<organism evidence="1 2">
    <name type="scientific">Winmispira thermophila (strain ATCC 49972 / DSM 6192 / RI 19.B1)</name>
    <name type="common">Spirochaeta thermophila</name>
    <dbReference type="NCBI Taxonomy" id="665571"/>
    <lineage>
        <taxon>Bacteria</taxon>
        <taxon>Pseudomonadati</taxon>
        <taxon>Spirochaetota</taxon>
        <taxon>Spirochaetia</taxon>
        <taxon>Winmispirales</taxon>
        <taxon>Winmispiraceae</taxon>
        <taxon>Winmispira</taxon>
    </lineage>
</organism>
<dbReference type="HOGENOM" id="CLU_2720342_0_0_12"/>
<protein>
    <submittedName>
        <fullName evidence="1">Uncharacterized protein</fullName>
    </submittedName>
</protein>
<accession>E0RRE6</accession>
<dbReference type="Proteomes" id="UP000001296">
    <property type="component" value="Chromosome"/>
</dbReference>
<proteinExistence type="predicted"/>
<gene>
    <name evidence="1" type="ordered locus">STHERM_c06890</name>
</gene>
<evidence type="ECO:0000313" key="1">
    <source>
        <dbReference type="EMBL" id="ADN01647.1"/>
    </source>
</evidence>
<reference key="1">
    <citation type="submission" date="2009-08" db="EMBL/GenBank/DDBJ databases">
        <title>The genome sequence of Spirochaeta thermophila DSM6192.</title>
        <authorList>
            <person name="Angelov A."/>
            <person name="Mientus M."/>
            <person name="Wittenberg S."/>
            <person name="Lehmann R."/>
            <person name="Liesegang H."/>
            <person name="Daniel R."/>
            <person name="Liebl W."/>
        </authorList>
    </citation>
    <scope>NUCLEOTIDE SEQUENCE</scope>
    <source>
        <strain>DSM 6192</strain>
    </source>
</reference>
<dbReference type="KEGG" id="sta:STHERM_c06890"/>
<dbReference type="AlphaFoldDB" id="E0RRE6"/>
<dbReference type="RefSeq" id="WP_013313488.1">
    <property type="nucleotide sequence ID" value="NC_014484.1"/>
</dbReference>
<reference evidence="1 2" key="2">
    <citation type="journal article" date="2010" name="J. Bacteriol.">
        <title>Genome sequence of the polysaccharide-degrading, thermophilic anaerobe Spirochaeta thermophila DSM 6192.</title>
        <authorList>
            <person name="Angelov A."/>
            <person name="Liebl S."/>
            <person name="Ballschmiter M."/>
            <person name="Bomeke M."/>
            <person name="Lehmann R."/>
            <person name="Liesegang H."/>
            <person name="Daniel R."/>
            <person name="Liebl W."/>
        </authorList>
    </citation>
    <scope>NUCLEOTIDE SEQUENCE [LARGE SCALE GENOMIC DNA]</scope>
    <source>
        <strain evidence="2">ATCC 49972 / DSM 6192 / RI 19.B1</strain>
    </source>
</reference>
<dbReference type="EMBL" id="CP001698">
    <property type="protein sequence ID" value="ADN01647.1"/>
    <property type="molecule type" value="Genomic_DNA"/>
</dbReference>
<dbReference type="PaxDb" id="665571-STHERM_c06890"/>